<reference evidence="3 4" key="2">
    <citation type="submission" date="2024-07" db="EMBL/GenBank/DDBJ databases">
        <authorList>
            <person name="Akdeniz Z."/>
        </authorList>
    </citation>
    <scope>NUCLEOTIDE SEQUENCE [LARGE SCALE GENOMIC DNA]</scope>
</reference>
<dbReference type="EMBL" id="CATOUU010000787">
    <property type="protein sequence ID" value="CAI9948273.1"/>
    <property type="molecule type" value="Genomic_DNA"/>
</dbReference>
<dbReference type="InterPro" id="IPR001005">
    <property type="entry name" value="SANT/Myb"/>
</dbReference>
<evidence type="ECO:0000313" key="3">
    <source>
        <dbReference type="EMBL" id="CAL6040163.1"/>
    </source>
</evidence>
<evidence type="ECO:0000313" key="2">
    <source>
        <dbReference type="EMBL" id="CAI9948273.1"/>
    </source>
</evidence>
<feature type="region of interest" description="Disordered" evidence="1">
    <location>
        <begin position="87"/>
        <end position="110"/>
    </location>
</feature>
<proteinExistence type="predicted"/>
<dbReference type="EMBL" id="CAXDID020000144">
    <property type="protein sequence ID" value="CAL6040163.1"/>
    <property type="molecule type" value="Genomic_DNA"/>
</dbReference>
<organism evidence="2">
    <name type="scientific">Hexamita inflata</name>
    <dbReference type="NCBI Taxonomy" id="28002"/>
    <lineage>
        <taxon>Eukaryota</taxon>
        <taxon>Metamonada</taxon>
        <taxon>Diplomonadida</taxon>
        <taxon>Hexamitidae</taxon>
        <taxon>Hexamitinae</taxon>
        <taxon>Hexamita</taxon>
    </lineage>
</organism>
<gene>
    <name evidence="2" type="ORF">HINF_LOCUS35918</name>
    <name evidence="3" type="ORF">HINF_LOCUS38204</name>
</gene>
<accession>A0AA86Q2A2</accession>
<comment type="caution">
    <text evidence="2">The sequence shown here is derived from an EMBL/GenBank/DDBJ whole genome shotgun (WGS) entry which is preliminary data.</text>
</comment>
<reference evidence="2" key="1">
    <citation type="submission" date="2023-06" db="EMBL/GenBank/DDBJ databases">
        <authorList>
            <person name="Kurt Z."/>
        </authorList>
    </citation>
    <scope>NUCLEOTIDE SEQUENCE</scope>
</reference>
<protein>
    <submittedName>
        <fullName evidence="2">SANT/Myb domain</fullName>
    </submittedName>
    <submittedName>
        <fullName evidence="3">SANT/Myb_domain</fullName>
    </submittedName>
</protein>
<sequence>MQLLKDLQQYELIPASQQLLPAYFGMKNTHSTNNNFQCIPDPLDIQSTSFLNQLASCIQTNHRKPSQQLFTQQYQISNQVPNLSVPSLGSFNNEATSPNQSSNAQLDLSNLERQTRMRKSVSRNKPAASDQFRVEFTEALRAVLQLFYPHALCYQNISEQQLCQAINEHTKEMNKTKFWREMVNRMPHKTSKQVQDYYAHTYQKALFQKQLSMEDKVTLRNLSALHPEWKPAAVVDAFLETVDGKDYFKHNIMMYIINLRRQEK</sequence>
<keyword evidence="4" id="KW-1185">Reference proteome</keyword>
<dbReference type="AlphaFoldDB" id="A0AA86Q2A2"/>
<evidence type="ECO:0000256" key="1">
    <source>
        <dbReference type="SAM" id="MobiDB-lite"/>
    </source>
</evidence>
<evidence type="ECO:0000313" key="4">
    <source>
        <dbReference type="Proteomes" id="UP001642409"/>
    </source>
</evidence>
<name>A0AA86Q2A2_9EUKA</name>
<dbReference type="CDD" id="cd00167">
    <property type="entry name" value="SANT"/>
    <property type="match status" value="1"/>
</dbReference>
<dbReference type="Proteomes" id="UP001642409">
    <property type="component" value="Unassembled WGS sequence"/>
</dbReference>